<dbReference type="AlphaFoldDB" id="A0A813LTS1"/>
<gene>
    <name evidence="1" type="ORF">PGLA2088_LOCUS50432</name>
</gene>
<evidence type="ECO:0000313" key="2">
    <source>
        <dbReference type="Proteomes" id="UP000626109"/>
    </source>
</evidence>
<accession>A0A813LTS1</accession>
<reference evidence="1" key="1">
    <citation type="submission" date="2021-02" db="EMBL/GenBank/DDBJ databases">
        <authorList>
            <person name="Dougan E. K."/>
            <person name="Rhodes N."/>
            <person name="Thang M."/>
            <person name="Chan C."/>
        </authorList>
    </citation>
    <scope>NUCLEOTIDE SEQUENCE</scope>
</reference>
<dbReference type="EMBL" id="CAJNNW010037378">
    <property type="protein sequence ID" value="CAE8741384.1"/>
    <property type="molecule type" value="Genomic_DNA"/>
</dbReference>
<dbReference type="Proteomes" id="UP000626109">
    <property type="component" value="Unassembled WGS sequence"/>
</dbReference>
<protein>
    <submittedName>
        <fullName evidence="1">Uncharacterized protein</fullName>
    </submittedName>
</protein>
<sequence length="145" mass="15235">MASSCAQTLFATPEPAFMAVGNRKSSSLLDALRSRGKGVLTDVSRTCPLVVPQRQGKAWKQSLSTDPLKPISADVRCVQAPAPDRFSHAPEPMKVPLPSSLISVAAAAPLPPASMPARMVSKFPYLEGSLPSQSALGTIGVPMPR</sequence>
<name>A0A813LTS1_POLGL</name>
<organism evidence="1 2">
    <name type="scientific">Polarella glacialis</name>
    <name type="common">Dinoflagellate</name>
    <dbReference type="NCBI Taxonomy" id="89957"/>
    <lineage>
        <taxon>Eukaryota</taxon>
        <taxon>Sar</taxon>
        <taxon>Alveolata</taxon>
        <taxon>Dinophyceae</taxon>
        <taxon>Suessiales</taxon>
        <taxon>Suessiaceae</taxon>
        <taxon>Polarella</taxon>
    </lineage>
</organism>
<evidence type="ECO:0000313" key="1">
    <source>
        <dbReference type="EMBL" id="CAE8741384.1"/>
    </source>
</evidence>
<proteinExistence type="predicted"/>
<comment type="caution">
    <text evidence="1">The sequence shown here is derived from an EMBL/GenBank/DDBJ whole genome shotgun (WGS) entry which is preliminary data.</text>
</comment>